<dbReference type="Proteomes" id="UP000007590">
    <property type="component" value="Chromosome"/>
</dbReference>
<dbReference type="HOGENOM" id="CLU_2720208_0_0_10"/>
<keyword evidence="1" id="KW-0812">Transmembrane</keyword>
<keyword evidence="1" id="KW-0472">Membrane</keyword>
<evidence type="ECO:0000313" key="3">
    <source>
        <dbReference type="Proteomes" id="UP000007590"/>
    </source>
</evidence>
<dbReference type="OrthoDB" id="799470at2"/>
<dbReference type="KEGG" id="scn:Solca_3930"/>
<reference evidence="2" key="1">
    <citation type="submission" date="2012-02" db="EMBL/GenBank/DDBJ databases">
        <title>The complete genome of Solitalea canadensis DSM 3403.</title>
        <authorList>
            <consortium name="US DOE Joint Genome Institute (JGI-PGF)"/>
            <person name="Lucas S."/>
            <person name="Copeland A."/>
            <person name="Lapidus A."/>
            <person name="Glavina del Rio T."/>
            <person name="Dalin E."/>
            <person name="Tice H."/>
            <person name="Bruce D."/>
            <person name="Goodwin L."/>
            <person name="Pitluck S."/>
            <person name="Peters L."/>
            <person name="Ovchinnikova G."/>
            <person name="Lu M."/>
            <person name="Kyrpides N."/>
            <person name="Mavromatis K."/>
            <person name="Ivanova N."/>
            <person name="Brettin T."/>
            <person name="Detter J.C."/>
            <person name="Han C."/>
            <person name="Larimer F."/>
            <person name="Land M."/>
            <person name="Hauser L."/>
            <person name="Markowitz V."/>
            <person name="Cheng J.-F."/>
            <person name="Hugenholtz P."/>
            <person name="Woyke T."/>
            <person name="Wu D."/>
            <person name="Spring S."/>
            <person name="Schroeder M."/>
            <person name="Kopitz M."/>
            <person name="Brambilla E."/>
            <person name="Klenk H.-P."/>
            <person name="Eisen J.A."/>
        </authorList>
    </citation>
    <scope>NUCLEOTIDE SEQUENCE</scope>
    <source>
        <strain evidence="2">DSM 3403</strain>
    </source>
</reference>
<proteinExistence type="predicted"/>
<evidence type="ECO:0000256" key="1">
    <source>
        <dbReference type="SAM" id="Phobius"/>
    </source>
</evidence>
<feature type="transmembrane region" description="Helical" evidence="1">
    <location>
        <begin position="12"/>
        <end position="30"/>
    </location>
</feature>
<keyword evidence="3" id="KW-1185">Reference proteome</keyword>
<gene>
    <name evidence="2" type="ordered locus">Solca_3930</name>
</gene>
<accession>H8KM03</accession>
<dbReference type="RefSeq" id="WP_014682148.1">
    <property type="nucleotide sequence ID" value="NC_017770.1"/>
</dbReference>
<protein>
    <submittedName>
        <fullName evidence="2">Uncharacterized protein</fullName>
    </submittedName>
</protein>
<keyword evidence="1" id="KW-1133">Transmembrane helix</keyword>
<feature type="transmembrane region" description="Helical" evidence="1">
    <location>
        <begin position="50"/>
        <end position="68"/>
    </location>
</feature>
<sequence length="72" mass="8154">MERNRKDQLIPKLMTINLIIAIVLLVIAIITFNVGDHAAQVTFVEACGKVFLTLFAIEPFAIAFYLYWPKGE</sequence>
<evidence type="ECO:0000313" key="2">
    <source>
        <dbReference type="EMBL" id="AFD08925.1"/>
    </source>
</evidence>
<organism evidence="2 3">
    <name type="scientific">Solitalea canadensis (strain ATCC 29591 / DSM 3403 / JCM 21819 / LMG 8368 / NBRC 15130 / NCIMB 12057 / USAM 9D)</name>
    <name type="common">Flexibacter canadensis</name>
    <dbReference type="NCBI Taxonomy" id="929556"/>
    <lineage>
        <taxon>Bacteria</taxon>
        <taxon>Pseudomonadati</taxon>
        <taxon>Bacteroidota</taxon>
        <taxon>Sphingobacteriia</taxon>
        <taxon>Sphingobacteriales</taxon>
        <taxon>Sphingobacteriaceae</taxon>
        <taxon>Solitalea</taxon>
    </lineage>
</organism>
<dbReference type="EMBL" id="CP003349">
    <property type="protein sequence ID" value="AFD08925.1"/>
    <property type="molecule type" value="Genomic_DNA"/>
</dbReference>
<name>H8KM03_SOLCM</name>
<dbReference type="AlphaFoldDB" id="H8KM03"/>